<sequence length="212" mass="23075">MPTLLCFGDSNTYGMLPISDRDLPRERAARRWPVVLGEKLKWDIVEEGLPGRTFAFPCPTMGPHMDGRVGLFIALESHGPIDAITIMLGTNDQKTHFDASPEDIVAGASFYLDVCLSEEMQARHGGFEPILIAPPHPVERGPLAEEFRGADAKAKAVSKALKELADARDVTFFDAASVIETDQVDGIHMNEASHIALGNALHAFILSEISPE</sequence>
<evidence type="ECO:0000259" key="1">
    <source>
        <dbReference type="Pfam" id="PF13472"/>
    </source>
</evidence>
<dbReference type="Gene3D" id="3.40.50.1110">
    <property type="entry name" value="SGNH hydrolase"/>
    <property type="match status" value="1"/>
</dbReference>
<dbReference type="EMBL" id="FWFW01000006">
    <property type="protein sequence ID" value="SLN46366.1"/>
    <property type="molecule type" value="Genomic_DNA"/>
</dbReference>
<dbReference type="RefSeq" id="WP_085849392.1">
    <property type="nucleotide sequence ID" value="NZ_FNZV01000005.1"/>
</dbReference>
<dbReference type="Proteomes" id="UP000193307">
    <property type="component" value="Unassembled WGS sequence"/>
</dbReference>
<reference evidence="2 3" key="1">
    <citation type="submission" date="2017-03" db="EMBL/GenBank/DDBJ databases">
        <authorList>
            <person name="Afonso C.L."/>
            <person name="Miller P.J."/>
            <person name="Scott M.A."/>
            <person name="Spackman E."/>
            <person name="Goraichik I."/>
            <person name="Dimitrov K.M."/>
            <person name="Suarez D.L."/>
            <person name="Swayne D.E."/>
        </authorList>
    </citation>
    <scope>NUCLEOTIDE SEQUENCE [LARGE SCALE GENOMIC DNA]</scope>
    <source>
        <strain evidence="2 3">CECT 7971</strain>
    </source>
</reference>
<accession>A0A1Y5STU7</accession>
<evidence type="ECO:0000313" key="2">
    <source>
        <dbReference type="EMBL" id="SLN46366.1"/>
    </source>
</evidence>
<dbReference type="GO" id="GO:0016788">
    <property type="term" value="F:hydrolase activity, acting on ester bonds"/>
    <property type="evidence" value="ECO:0007669"/>
    <property type="project" value="UniProtKB-ARBA"/>
</dbReference>
<dbReference type="InterPro" id="IPR036514">
    <property type="entry name" value="SGNH_hydro_sf"/>
</dbReference>
<dbReference type="STRING" id="658057.SAMN04488032_10561"/>
<organism evidence="2 3">
    <name type="scientific">Pacificibacter marinus</name>
    <dbReference type="NCBI Taxonomy" id="658057"/>
    <lineage>
        <taxon>Bacteria</taxon>
        <taxon>Pseudomonadati</taxon>
        <taxon>Pseudomonadota</taxon>
        <taxon>Alphaproteobacteria</taxon>
        <taxon>Rhodobacterales</taxon>
        <taxon>Roseobacteraceae</taxon>
        <taxon>Pacificibacter</taxon>
    </lineage>
</organism>
<dbReference type="OrthoDB" id="164654at2"/>
<dbReference type="InterPro" id="IPR013830">
    <property type="entry name" value="SGNH_hydro"/>
</dbReference>
<gene>
    <name evidence="2" type="ORF">PAM7971_02264</name>
</gene>
<protein>
    <submittedName>
        <fullName evidence="2">GDSL-like Lipase/Acylhydrolase</fullName>
    </submittedName>
</protein>
<keyword evidence="3" id="KW-1185">Reference proteome</keyword>
<proteinExistence type="predicted"/>
<keyword evidence="2" id="KW-0378">Hydrolase</keyword>
<dbReference type="Pfam" id="PF13472">
    <property type="entry name" value="Lipase_GDSL_2"/>
    <property type="match status" value="1"/>
</dbReference>
<dbReference type="SUPFAM" id="SSF52266">
    <property type="entry name" value="SGNH hydrolase"/>
    <property type="match status" value="1"/>
</dbReference>
<name>A0A1Y5STU7_9RHOB</name>
<dbReference type="AlphaFoldDB" id="A0A1Y5STU7"/>
<feature type="domain" description="SGNH hydrolase-type esterase" evidence="1">
    <location>
        <begin position="6"/>
        <end position="194"/>
    </location>
</feature>
<evidence type="ECO:0000313" key="3">
    <source>
        <dbReference type="Proteomes" id="UP000193307"/>
    </source>
</evidence>